<dbReference type="RefSeq" id="WP_313983772.1">
    <property type="nucleotide sequence ID" value="NZ_JASJOU010000016.1"/>
</dbReference>
<name>A0AAE3R8U2_9BACT</name>
<comment type="similarity">
    <text evidence="1">Belongs to the LacAB/RpiB family.</text>
</comment>
<protein>
    <submittedName>
        <fullName evidence="3">RpiB/LacA/LacB family sugar-phosphate isomerase</fullName>
    </submittedName>
</protein>
<evidence type="ECO:0000256" key="1">
    <source>
        <dbReference type="ARBA" id="ARBA00008754"/>
    </source>
</evidence>
<evidence type="ECO:0000313" key="3">
    <source>
        <dbReference type="EMBL" id="MDJ1505370.1"/>
    </source>
</evidence>
<dbReference type="AlphaFoldDB" id="A0AAE3R8U2"/>
<feature type="active site" description="Proton donor" evidence="2">
    <location>
        <position position="99"/>
    </location>
</feature>
<evidence type="ECO:0000313" key="4">
    <source>
        <dbReference type="Proteomes" id="UP001232063"/>
    </source>
</evidence>
<dbReference type="NCBIfam" id="NF004051">
    <property type="entry name" value="PRK05571.1"/>
    <property type="match status" value="1"/>
</dbReference>
<dbReference type="Pfam" id="PF02502">
    <property type="entry name" value="LacAB_rpiB"/>
    <property type="match status" value="1"/>
</dbReference>
<comment type="caution">
    <text evidence="3">The sequence shown here is derived from an EMBL/GenBank/DDBJ whole genome shotgun (WGS) entry which is preliminary data.</text>
</comment>
<keyword evidence="4" id="KW-1185">Reference proteome</keyword>
<dbReference type="PANTHER" id="PTHR30345:SF0">
    <property type="entry name" value="DNA DAMAGE-REPAIR_TOLERATION PROTEIN DRT102"/>
    <property type="match status" value="1"/>
</dbReference>
<dbReference type="GO" id="GO:0004751">
    <property type="term" value="F:ribose-5-phosphate isomerase activity"/>
    <property type="evidence" value="ECO:0007669"/>
    <property type="project" value="TreeGrafter"/>
</dbReference>
<gene>
    <name evidence="3" type="ORF">QNI22_32240</name>
</gene>
<dbReference type="EMBL" id="JASJOU010000016">
    <property type="protein sequence ID" value="MDJ1505370.1"/>
    <property type="molecule type" value="Genomic_DNA"/>
</dbReference>
<dbReference type="InterPro" id="IPR003500">
    <property type="entry name" value="RpiB_LacA_LacB"/>
</dbReference>
<dbReference type="PANTHER" id="PTHR30345">
    <property type="entry name" value="RIBOSE-5-PHOSPHATE ISOMERASE B"/>
    <property type="match status" value="1"/>
</dbReference>
<dbReference type="InterPro" id="IPR036569">
    <property type="entry name" value="RpiB_LacA_LacB_sf"/>
</dbReference>
<proteinExistence type="inferred from homology"/>
<sequence length="147" mass="15978">MKIGIAADHGGFELKEKLKAKIQSLGYEVTDFGATKYDAADDYPDFTVPLAQAVAAKQVDKGVVLCGSGVGACFTANKVKGIRAALITETYSAHQGVEHDDMNMICIGGRVVGENLAWEITEAFLKATYSGEERHERRLNKVKQLEK</sequence>
<dbReference type="Gene3D" id="3.40.1400.10">
    <property type="entry name" value="Sugar-phosphate isomerase, RpiB/LacA/LacB"/>
    <property type="match status" value="1"/>
</dbReference>
<organism evidence="3 4">
    <name type="scientific">Xanthocytophaga agilis</name>
    <dbReference type="NCBI Taxonomy" id="3048010"/>
    <lineage>
        <taxon>Bacteria</taxon>
        <taxon>Pseudomonadati</taxon>
        <taxon>Bacteroidota</taxon>
        <taxon>Cytophagia</taxon>
        <taxon>Cytophagales</taxon>
        <taxon>Rhodocytophagaceae</taxon>
        <taxon>Xanthocytophaga</taxon>
    </lineage>
</organism>
<reference evidence="3" key="1">
    <citation type="submission" date="2023-05" db="EMBL/GenBank/DDBJ databases">
        <authorList>
            <person name="Zhang X."/>
        </authorList>
    </citation>
    <scope>NUCLEOTIDE SEQUENCE</scope>
    <source>
        <strain evidence="3">BD1B2-1</strain>
    </source>
</reference>
<dbReference type="PIRSF" id="PIRSF005384">
    <property type="entry name" value="RpiB_LacA_B"/>
    <property type="match status" value="1"/>
</dbReference>
<feature type="active site" description="Proton acceptor" evidence="2">
    <location>
        <position position="66"/>
    </location>
</feature>
<dbReference type="GO" id="GO:0009052">
    <property type="term" value="P:pentose-phosphate shunt, non-oxidative branch"/>
    <property type="evidence" value="ECO:0007669"/>
    <property type="project" value="TreeGrafter"/>
</dbReference>
<keyword evidence="3" id="KW-0413">Isomerase</keyword>
<dbReference type="NCBIfam" id="TIGR00689">
    <property type="entry name" value="rpiB_lacA_lacB"/>
    <property type="match status" value="1"/>
</dbReference>
<accession>A0AAE3R8U2</accession>
<evidence type="ECO:0000256" key="2">
    <source>
        <dbReference type="PIRSR" id="PIRSR005384-1"/>
    </source>
</evidence>
<dbReference type="GO" id="GO:0019316">
    <property type="term" value="P:D-allose catabolic process"/>
    <property type="evidence" value="ECO:0007669"/>
    <property type="project" value="TreeGrafter"/>
</dbReference>
<dbReference type="SUPFAM" id="SSF89623">
    <property type="entry name" value="Ribose/Galactose isomerase RpiB/AlsB"/>
    <property type="match status" value="1"/>
</dbReference>
<dbReference type="Proteomes" id="UP001232063">
    <property type="component" value="Unassembled WGS sequence"/>
</dbReference>